<dbReference type="InterPro" id="IPR046342">
    <property type="entry name" value="CBS_dom_sf"/>
</dbReference>
<evidence type="ECO:0000256" key="4">
    <source>
        <dbReference type="SAM" id="Phobius"/>
    </source>
</evidence>
<dbReference type="Gene3D" id="3.10.580.10">
    <property type="entry name" value="CBS-domain"/>
    <property type="match status" value="1"/>
</dbReference>
<feature type="transmembrane region" description="Helical" evidence="4">
    <location>
        <begin position="6"/>
        <end position="27"/>
    </location>
</feature>
<accession>A0ABN2YE81</accession>
<sequence length="338" mass="35822">MNLPTGITLTILLLAGNGFFVAAEFALVAAKRPRLEKAAASGSRGAASAVAGIRELTLMLAGAQLGITICSLGLGVVSEPVFAETLTPLFHSVGLPEGGAHAVAFVLALALVTFLHMVIGEMAPKSWALVAPERSAALLAPSFRGFTKLVRPVLTTLNGFTNALLRLVRVQPRDEMSISRTPEQLQHLVEESRRLGLIEESDRRLLGRALRAPQDSLTGLLVPLADIATVPHDAVPETVMETADRTGHTRLLVRADDGRLTGLIHARDAYLAHARGERVRAADLAHTVPTLDAAASMAAAMTTLRNHHSQLGLVNDRGGKLIGLVALDDLLHRLLAVA</sequence>
<dbReference type="Proteomes" id="UP001501020">
    <property type="component" value="Unassembled WGS sequence"/>
</dbReference>
<dbReference type="InterPro" id="IPR002550">
    <property type="entry name" value="CNNM"/>
</dbReference>
<dbReference type="RefSeq" id="WP_344262585.1">
    <property type="nucleotide sequence ID" value="NZ_BAAAMR010000007.1"/>
</dbReference>
<comment type="caution">
    <text evidence="6">The sequence shown here is derived from an EMBL/GenBank/DDBJ whole genome shotgun (WGS) entry which is preliminary data.</text>
</comment>
<organism evidence="6 7">
    <name type="scientific">Actinomadura napierensis</name>
    <dbReference type="NCBI Taxonomy" id="267854"/>
    <lineage>
        <taxon>Bacteria</taxon>
        <taxon>Bacillati</taxon>
        <taxon>Actinomycetota</taxon>
        <taxon>Actinomycetes</taxon>
        <taxon>Streptosporangiales</taxon>
        <taxon>Thermomonosporaceae</taxon>
        <taxon>Actinomadura</taxon>
    </lineage>
</organism>
<dbReference type="Pfam" id="PF01595">
    <property type="entry name" value="CNNM"/>
    <property type="match status" value="1"/>
</dbReference>
<keyword evidence="2" id="KW-1003">Cell membrane</keyword>
<evidence type="ECO:0000259" key="5">
    <source>
        <dbReference type="PROSITE" id="PS51846"/>
    </source>
</evidence>
<dbReference type="PROSITE" id="PS51846">
    <property type="entry name" value="CNNM"/>
    <property type="match status" value="1"/>
</dbReference>
<dbReference type="PANTHER" id="PTHR43099">
    <property type="entry name" value="UPF0053 PROTEIN YRKA"/>
    <property type="match status" value="1"/>
</dbReference>
<dbReference type="SUPFAM" id="SSF54631">
    <property type="entry name" value="CBS-domain pair"/>
    <property type="match status" value="1"/>
</dbReference>
<keyword evidence="3 4" id="KW-0472">Membrane</keyword>
<dbReference type="PANTHER" id="PTHR43099:SF5">
    <property type="entry name" value="HLYC_CORC FAMILY TRANSPORTER"/>
    <property type="match status" value="1"/>
</dbReference>
<reference evidence="6 7" key="1">
    <citation type="journal article" date="2019" name="Int. J. Syst. Evol. Microbiol.">
        <title>The Global Catalogue of Microorganisms (GCM) 10K type strain sequencing project: providing services to taxonomists for standard genome sequencing and annotation.</title>
        <authorList>
            <consortium name="The Broad Institute Genomics Platform"/>
            <consortium name="The Broad Institute Genome Sequencing Center for Infectious Disease"/>
            <person name="Wu L."/>
            <person name="Ma J."/>
        </authorList>
    </citation>
    <scope>NUCLEOTIDE SEQUENCE [LARGE SCALE GENOMIC DNA]</scope>
    <source>
        <strain evidence="6 7">JCM 13850</strain>
    </source>
</reference>
<evidence type="ECO:0000313" key="7">
    <source>
        <dbReference type="Proteomes" id="UP001501020"/>
    </source>
</evidence>
<proteinExistence type="predicted"/>
<evidence type="ECO:0000313" key="6">
    <source>
        <dbReference type="EMBL" id="GAA2125193.1"/>
    </source>
</evidence>
<dbReference type="InterPro" id="IPR051676">
    <property type="entry name" value="UPF0053_domain"/>
</dbReference>
<protein>
    <submittedName>
        <fullName evidence="6">Hemolysin family protein</fullName>
    </submittedName>
</protein>
<gene>
    <name evidence="6" type="ORF">GCM10009727_13350</name>
</gene>
<feature type="transmembrane region" description="Helical" evidence="4">
    <location>
        <begin position="98"/>
        <end position="119"/>
    </location>
</feature>
<keyword evidence="3 4" id="KW-1133">Transmembrane helix</keyword>
<dbReference type="Pfam" id="PF00571">
    <property type="entry name" value="CBS"/>
    <property type="match status" value="2"/>
</dbReference>
<evidence type="ECO:0000256" key="3">
    <source>
        <dbReference type="PROSITE-ProRule" id="PRU01193"/>
    </source>
</evidence>
<dbReference type="InterPro" id="IPR000644">
    <property type="entry name" value="CBS_dom"/>
</dbReference>
<dbReference type="EMBL" id="BAAAMR010000007">
    <property type="protein sequence ID" value="GAA2125193.1"/>
    <property type="molecule type" value="Genomic_DNA"/>
</dbReference>
<evidence type="ECO:0000256" key="1">
    <source>
        <dbReference type="ARBA" id="ARBA00004651"/>
    </source>
</evidence>
<feature type="transmembrane region" description="Helical" evidence="4">
    <location>
        <begin position="56"/>
        <end position="78"/>
    </location>
</feature>
<name>A0ABN2YE81_9ACTN</name>
<feature type="domain" description="CNNM transmembrane" evidence="5">
    <location>
        <begin position="1"/>
        <end position="202"/>
    </location>
</feature>
<keyword evidence="3 4" id="KW-0812">Transmembrane</keyword>
<keyword evidence="7" id="KW-1185">Reference proteome</keyword>
<comment type="subcellular location">
    <subcellularLocation>
        <location evidence="1">Cell membrane</location>
        <topology evidence="1">Multi-pass membrane protein</topology>
    </subcellularLocation>
</comment>
<evidence type="ECO:0000256" key="2">
    <source>
        <dbReference type="ARBA" id="ARBA00022475"/>
    </source>
</evidence>